<organism evidence="3 4">
    <name type="scientific">Candidatus Sysuiplasma superficiale</name>
    <dbReference type="NCBI Taxonomy" id="2823368"/>
    <lineage>
        <taxon>Archaea</taxon>
        <taxon>Methanobacteriati</taxon>
        <taxon>Thermoplasmatota</taxon>
        <taxon>Thermoplasmata</taxon>
        <taxon>Candidatus Sysuiplasmatales</taxon>
        <taxon>Candidatus Sysuiplasmataceae</taxon>
        <taxon>Candidatus Sysuiplasma</taxon>
    </lineage>
</organism>
<feature type="domain" description="AMP-dependent synthetase/ligase" evidence="1">
    <location>
        <begin position="18"/>
        <end position="395"/>
    </location>
</feature>
<evidence type="ECO:0000313" key="4">
    <source>
        <dbReference type="Proteomes" id="UP000716004"/>
    </source>
</evidence>
<dbReference type="InterPro" id="IPR020845">
    <property type="entry name" value="AMP-binding_CS"/>
</dbReference>
<dbReference type="PROSITE" id="PS00455">
    <property type="entry name" value="AMP_BINDING"/>
    <property type="match status" value="1"/>
</dbReference>
<dbReference type="Pfam" id="PF00501">
    <property type="entry name" value="AMP-binding"/>
    <property type="match status" value="1"/>
</dbReference>
<evidence type="ECO:0000313" key="3">
    <source>
        <dbReference type="EMBL" id="MBX8632372.1"/>
    </source>
</evidence>
<dbReference type="PANTHER" id="PTHR43767:SF11">
    <property type="entry name" value="MEDIUM-CHAIN-FATTY-ACID--COA LIGASE"/>
    <property type="match status" value="1"/>
</dbReference>
<dbReference type="Pfam" id="PF13193">
    <property type="entry name" value="AMP-binding_C"/>
    <property type="match status" value="1"/>
</dbReference>
<dbReference type="InterPro" id="IPR000873">
    <property type="entry name" value="AMP-dep_synth/lig_dom"/>
</dbReference>
<dbReference type="InterPro" id="IPR042099">
    <property type="entry name" value="ANL_N_sf"/>
</dbReference>
<dbReference type="InterPro" id="IPR025110">
    <property type="entry name" value="AMP-bd_C"/>
</dbReference>
<dbReference type="EC" id="6.2.1.3" evidence="3"/>
<dbReference type="InterPro" id="IPR050237">
    <property type="entry name" value="ATP-dep_AMP-bd_enzyme"/>
</dbReference>
<evidence type="ECO:0000259" key="1">
    <source>
        <dbReference type="Pfam" id="PF00501"/>
    </source>
</evidence>
<dbReference type="AlphaFoldDB" id="A0A8J7YKN1"/>
<proteinExistence type="predicted"/>
<comment type="caution">
    <text evidence="3">The sequence shown here is derived from an EMBL/GenBank/DDBJ whole genome shotgun (WGS) entry which is preliminary data.</text>
</comment>
<reference evidence="3" key="1">
    <citation type="submission" date="2021-04" db="EMBL/GenBank/DDBJ databases">
        <title>Genomic insights into ecological role and evolution of a novel Thermoplasmata order Candidatus Sysuiplasmatales.</title>
        <authorList>
            <person name="Yuan Y."/>
        </authorList>
    </citation>
    <scope>NUCLEOTIDE SEQUENCE</scope>
    <source>
        <strain evidence="3">YP2-bin.285</strain>
    </source>
</reference>
<dbReference type="SUPFAM" id="SSF56801">
    <property type="entry name" value="Acetyl-CoA synthetase-like"/>
    <property type="match status" value="1"/>
</dbReference>
<dbReference type="NCBIfam" id="NF004837">
    <property type="entry name" value="PRK06187.1"/>
    <property type="match status" value="1"/>
</dbReference>
<sequence>MTDAPRSYELTVDKLLADAGSRHPSKEIVYDAERYSFSEFRRRVVRISNSLKEKAGVERENNVAVLDWDSMRYMELYFAVPMAGGTLHTVNIRYPPELIFYTMQHAHDTHVIIRDEFVPMIEKYKSMFDFVKKWIIFGERKEGINTTLPYIDYNDLLRGDDVHDSLSEENDRAVIFYTSGTTGMPKGVTFTHRQLMLHTISIANSTNREPLSLTSKDVIMPLVPMFHVNTWGLPYLALFNGQKYVLPGRYNFPSLLETIEREGVTFTASVPSVLYLLLSSPNLKEHAAGFRKLRAMIGGASLPRGLALKARELGITVTGAYGLSETCPALTVAVYSDEIMKLPEERRYEESLKAGIPFPLVELRLVDSSLADVPHDGKSVGEIVVRAPWCTEGYYRDPERTKHLWEGGWLHTGDMGVIDEFGYLQIVDREKDAVKSGGEFIPSLLVESVISECDGVGEVAIIGVSDEKWGERPVAMITRSGEVSEEKIKEHLSRFVASGRIQKWWMPDRIVFIENMPKTSTGKADKKELRKMYASTASG</sequence>
<dbReference type="Proteomes" id="UP000716004">
    <property type="component" value="Unassembled WGS sequence"/>
</dbReference>
<evidence type="ECO:0000259" key="2">
    <source>
        <dbReference type="Pfam" id="PF13193"/>
    </source>
</evidence>
<dbReference type="InterPro" id="IPR045851">
    <property type="entry name" value="AMP-bd_C_sf"/>
</dbReference>
<dbReference type="Gene3D" id="3.30.300.30">
    <property type="match status" value="1"/>
</dbReference>
<keyword evidence="3" id="KW-0436">Ligase</keyword>
<dbReference type="Gene3D" id="3.40.50.12780">
    <property type="entry name" value="N-terminal domain of ligase-like"/>
    <property type="match status" value="1"/>
</dbReference>
<protein>
    <submittedName>
        <fullName evidence="3">Long-chain-fatty-acid--CoA ligase</fullName>
        <ecNumber evidence="3">6.2.1.3</ecNumber>
    </submittedName>
</protein>
<name>A0A8J7YKN1_9ARCH</name>
<gene>
    <name evidence="3" type="ORF">J9259_07660</name>
</gene>
<dbReference type="GO" id="GO:0004467">
    <property type="term" value="F:long-chain fatty acid-CoA ligase activity"/>
    <property type="evidence" value="ECO:0007669"/>
    <property type="project" value="UniProtKB-EC"/>
</dbReference>
<feature type="domain" description="AMP-binding enzyme C-terminal" evidence="2">
    <location>
        <begin position="446"/>
        <end position="523"/>
    </location>
</feature>
<dbReference type="EMBL" id="JAGVSJ010000023">
    <property type="protein sequence ID" value="MBX8632372.1"/>
    <property type="molecule type" value="Genomic_DNA"/>
</dbReference>
<dbReference type="PANTHER" id="PTHR43767">
    <property type="entry name" value="LONG-CHAIN-FATTY-ACID--COA LIGASE"/>
    <property type="match status" value="1"/>
</dbReference>
<accession>A0A8J7YKN1</accession>